<dbReference type="KEGG" id="btab:109038917"/>
<feature type="repeat" description="WD" evidence="1">
    <location>
        <begin position="140"/>
        <end position="163"/>
    </location>
</feature>
<evidence type="ECO:0000313" key="3">
    <source>
        <dbReference type="Proteomes" id="UP001152759"/>
    </source>
</evidence>
<dbReference type="AlphaFoldDB" id="A0A9P0A0N2"/>
<evidence type="ECO:0000256" key="1">
    <source>
        <dbReference type="PROSITE-ProRule" id="PRU00221"/>
    </source>
</evidence>
<dbReference type="InterPro" id="IPR001680">
    <property type="entry name" value="WD40_rpt"/>
</dbReference>
<dbReference type="GO" id="GO:0005730">
    <property type="term" value="C:nucleolus"/>
    <property type="evidence" value="ECO:0007669"/>
    <property type="project" value="InterPro"/>
</dbReference>
<dbReference type="GO" id="GO:0042273">
    <property type="term" value="P:ribosomal large subunit biogenesis"/>
    <property type="evidence" value="ECO:0007669"/>
    <property type="project" value="InterPro"/>
</dbReference>
<dbReference type="PROSITE" id="PS50082">
    <property type="entry name" value="WD_REPEATS_2"/>
    <property type="match status" value="1"/>
</dbReference>
<keyword evidence="3" id="KW-1185">Reference proteome</keyword>
<dbReference type="PANTHER" id="PTHR16038">
    <property type="entry name" value="NOP SEVEN ASSOCIATED PROTEIN 1"/>
    <property type="match status" value="1"/>
</dbReference>
<dbReference type="SMART" id="SM00320">
    <property type="entry name" value="WD40"/>
    <property type="match status" value="4"/>
</dbReference>
<dbReference type="EMBL" id="OU963862">
    <property type="protein sequence ID" value="CAH0381568.1"/>
    <property type="molecule type" value="Genomic_DNA"/>
</dbReference>
<keyword evidence="1" id="KW-0853">WD repeat</keyword>
<dbReference type="Gene3D" id="2.130.10.10">
    <property type="entry name" value="YVTN repeat-like/Quinoprotein amine dehydrogenase"/>
    <property type="match status" value="2"/>
</dbReference>
<proteinExistence type="predicted"/>
<name>A0A9P0A0N2_BEMTA</name>
<protein>
    <recommendedName>
        <fullName evidence="4">WD repeat-containing protein 74</fullName>
    </recommendedName>
</protein>
<organism evidence="2 3">
    <name type="scientific">Bemisia tabaci</name>
    <name type="common">Sweetpotato whitefly</name>
    <name type="synonym">Aleurodes tabaci</name>
    <dbReference type="NCBI Taxonomy" id="7038"/>
    <lineage>
        <taxon>Eukaryota</taxon>
        <taxon>Metazoa</taxon>
        <taxon>Ecdysozoa</taxon>
        <taxon>Arthropoda</taxon>
        <taxon>Hexapoda</taxon>
        <taxon>Insecta</taxon>
        <taxon>Pterygota</taxon>
        <taxon>Neoptera</taxon>
        <taxon>Paraneoptera</taxon>
        <taxon>Hemiptera</taxon>
        <taxon>Sternorrhyncha</taxon>
        <taxon>Aleyrodoidea</taxon>
        <taxon>Aleyrodidae</taxon>
        <taxon>Aleyrodinae</taxon>
        <taxon>Bemisia</taxon>
    </lineage>
</organism>
<evidence type="ECO:0000313" key="2">
    <source>
        <dbReference type="EMBL" id="CAH0381568.1"/>
    </source>
</evidence>
<dbReference type="InterPro" id="IPR037379">
    <property type="entry name" value="WDR74/Nsa1"/>
</dbReference>
<sequence>MAYQEDFNTFVGGLTGAFKGIKVTRKGKIIIKNLQNTKHLSNKNQITALNWGDDAERDILMGLSDQSVKVYDTEHKQFISSFEAKHGKLPIIGLAKFNRHILAGYKSGDVKFLNCDNHKMMRTEWRVGPSLDSMKVKKHLMATGGEENQLKLWDLNSTKLIYHAKNVKPDFLDLKVPVFISDIGFFPSNDKIVYCSKHGHVRIHDPSVPQKRPVLDMSVKSNNGDPHVLTALAIAPMREQHVVVGSAAGQMSLLDLRHKGIPIKKYKSFRGSIKAIAVPETEPIILTVSLDRFFRIHNMFNHGLRYQQYFQSRLSSILIRSDFSMSSKGTKEDVEILD</sequence>
<dbReference type="PANTHER" id="PTHR16038:SF4">
    <property type="entry name" value="WD REPEAT-CONTAINING PROTEIN 74"/>
    <property type="match status" value="1"/>
</dbReference>
<dbReference type="InterPro" id="IPR036322">
    <property type="entry name" value="WD40_repeat_dom_sf"/>
</dbReference>
<dbReference type="SUPFAM" id="SSF50978">
    <property type="entry name" value="WD40 repeat-like"/>
    <property type="match status" value="1"/>
</dbReference>
<gene>
    <name evidence="2" type="ORF">BEMITA_LOCUS1204</name>
</gene>
<dbReference type="Proteomes" id="UP001152759">
    <property type="component" value="Chromosome 1"/>
</dbReference>
<accession>A0A9P0A0N2</accession>
<dbReference type="InterPro" id="IPR015943">
    <property type="entry name" value="WD40/YVTN_repeat-like_dom_sf"/>
</dbReference>
<reference evidence="2" key="1">
    <citation type="submission" date="2021-12" db="EMBL/GenBank/DDBJ databases">
        <authorList>
            <person name="King R."/>
        </authorList>
    </citation>
    <scope>NUCLEOTIDE SEQUENCE</scope>
</reference>
<dbReference type="GO" id="GO:0030687">
    <property type="term" value="C:preribosome, large subunit precursor"/>
    <property type="evidence" value="ECO:0007669"/>
    <property type="project" value="TreeGrafter"/>
</dbReference>
<evidence type="ECO:0008006" key="4">
    <source>
        <dbReference type="Google" id="ProtNLM"/>
    </source>
</evidence>